<dbReference type="AlphaFoldDB" id="A0A7N0TRQ8"/>
<evidence type="ECO:0000256" key="3">
    <source>
        <dbReference type="ARBA" id="ARBA00023098"/>
    </source>
</evidence>
<dbReference type="InterPro" id="IPR026055">
    <property type="entry name" value="FAR"/>
</dbReference>
<evidence type="ECO:0000313" key="8">
    <source>
        <dbReference type="Proteomes" id="UP000594263"/>
    </source>
</evidence>
<keyword evidence="4" id="KW-0521">NADP</keyword>
<evidence type="ECO:0000256" key="2">
    <source>
        <dbReference type="ARBA" id="ARBA00022516"/>
    </source>
</evidence>
<dbReference type="GO" id="GO:0080019">
    <property type="term" value="F:alcohol-forming very long-chain fatty acyl-CoA reductase activity"/>
    <property type="evidence" value="ECO:0007669"/>
    <property type="project" value="InterPro"/>
</dbReference>
<comment type="function">
    <text evidence="4">Catalyzes the reduction of fatty acyl-CoA to fatty alcohols.</text>
</comment>
<keyword evidence="8" id="KW-1185">Reference proteome</keyword>
<dbReference type="CDD" id="cd09071">
    <property type="entry name" value="FAR_C"/>
    <property type="match status" value="1"/>
</dbReference>
<dbReference type="Gene3D" id="3.40.50.720">
    <property type="entry name" value="NAD(P)-binding Rossmann-like Domain"/>
    <property type="match status" value="1"/>
</dbReference>
<evidence type="ECO:0000259" key="5">
    <source>
        <dbReference type="Pfam" id="PF03015"/>
    </source>
</evidence>
<feature type="domain" description="Thioester reductase (TE)" evidence="6">
    <location>
        <begin position="17"/>
        <end position="288"/>
    </location>
</feature>
<evidence type="ECO:0000256" key="1">
    <source>
        <dbReference type="ARBA" id="ARBA00005928"/>
    </source>
</evidence>
<keyword evidence="4" id="KW-0560">Oxidoreductase</keyword>
<dbReference type="Pfam" id="PF07993">
    <property type="entry name" value="NAD_binding_4"/>
    <property type="match status" value="1"/>
</dbReference>
<protein>
    <recommendedName>
        <fullName evidence="4">Fatty acyl-CoA reductase</fullName>
        <ecNumber evidence="4">1.2.1.84</ecNumber>
    </recommendedName>
</protein>
<evidence type="ECO:0000313" key="7">
    <source>
        <dbReference type="EnsemblPlants" id="Kaladp0043s0093.1.v1.1"/>
    </source>
</evidence>
<dbReference type="EC" id="1.2.1.84" evidence="4"/>
<comment type="similarity">
    <text evidence="1 4">Belongs to the fatty acyl-CoA reductase family.</text>
</comment>
<organism evidence="7 8">
    <name type="scientific">Kalanchoe fedtschenkoi</name>
    <name type="common">Lavender scallops</name>
    <name type="synonym">South American air plant</name>
    <dbReference type="NCBI Taxonomy" id="63787"/>
    <lineage>
        <taxon>Eukaryota</taxon>
        <taxon>Viridiplantae</taxon>
        <taxon>Streptophyta</taxon>
        <taxon>Embryophyta</taxon>
        <taxon>Tracheophyta</taxon>
        <taxon>Spermatophyta</taxon>
        <taxon>Magnoliopsida</taxon>
        <taxon>eudicotyledons</taxon>
        <taxon>Gunneridae</taxon>
        <taxon>Pentapetalae</taxon>
        <taxon>Saxifragales</taxon>
        <taxon>Crassulaceae</taxon>
        <taxon>Kalanchoe</taxon>
    </lineage>
</organism>
<dbReference type="Proteomes" id="UP000594263">
    <property type="component" value="Unplaced"/>
</dbReference>
<dbReference type="InterPro" id="IPR036291">
    <property type="entry name" value="NAD(P)-bd_dom_sf"/>
</dbReference>
<evidence type="ECO:0000259" key="6">
    <source>
        <dbReference type="Pfam" id="PF07993"/>
    </source>
</evidence>
<dbReference type="OMA" id="KVYVHVS"/>
<dbReference type="PANTHER" id="PTHR11011:SF99">
    <property type="entry name" value="FATTY ACYL-COA REDUCTASE 3"/>
    <property type="match status" value="1"/>
</dbReference>
<keyword evidence="2 4" id="KW-0444">Lipid biosynthesis</keyword>
<dbReference type="EnsemblPlants" id="Kaladp0043s0093.1.v1.1">
    <property type="protein sequence ID" value="Kaladp0043s0093.1.v1.1"/>
    <property type="gene ID" value="Kaladp0043s0093.v1.1"/>
</dbReference>
<accession>A0A7N0TRQ8</accession>
<feature type="domain" description="Fatty acyl-CoA reductase C-terminal" evidence="5">
    <location>
        <begin position="326"/>
        <end position="431"/>
    </location>
</feature>
<dbReference type="SUPFAM" id="SSF51735">
    <property type="entry name" value="NAD(P)-binding Rossmann-fold domains"/>
    <property type="match status" value="1"/>
</dbReference>
<dbReference type="GO" id="GO:0102965">
    <property type="term" value="F:alcohol-forming long-chain fatty acyl-CoA reductase activity"/>
    <property type="evidence" value="ECO:0007669"/>
    <property type="project" value="UniProtKB-EC"/>
</dbReference>
<comment type="catalytic activity">
    <reaction evidence="4">
        <text>a long-chain fatty acyl-CoA + 2 NADPH + 2 H(+) = a long-chain primary fatty alcohol + 2 NADP(+) + CoA</text>
        <dbReference type="Rhea" id="RHEA:52716"/>
        <dbReference type="ChEBI" id="CHEBI:15378"/>
        <dbReference type="ChEBI" id="CHEBI:57287"/>
        <dbReference type="ChEBI" id="CHEBI:57783"/>
        <dbReference type="ChEBI" id="CHEBI:58349"/>
        <dbReference type="ChEBI" id="CHEBI:77396"/>
        <dbReference type="ChEBI" id="CHEBI:83139"/>
        <dbReference type="EC" id="1.2.1.84"/>
    </reaction>
</comment>
<dbReference type="Pfam" id="PF03015">
    <property type="entry name" value="Sterile"/>
    <property type="match status" value="1"/>
</dbReference>
<name>A0A7N0TRQ8_KALFE</name>
<dbReference type="InterPro" id="IPR013120">
    <property type="entry name" value="FAR_NAD-bd"/>
</dbReference>
<keyword evidence="3 4" id="KW-0443">Lipid metabolism</keyword>
<proteinExistence type="inferred from homology"/>
<evidence type="ECO:0000256" key="4">
    <source>
        <dbReference type="RuleBase" id="RU363097"/>
    </source>
</evidence>
<dbReference type="InterPro" id="IPR033640">
    <property type="entry name" value="FAR_C"/>
</dbReference>
<dbReference type="PANTHER" id="PTHR11011">
    <property type="entry name" value="MALE STERILITY PROTEIN 2-RELATED"/>
    <property type="match status" value="1"/>
</dbReference>
<dbReference type="GO" id="GO:0035336">
    <property type="term" value="P:long-chain fatty-acyl-CoA metabolic process"/>
    <property type="evidence" value="ECO:0007669"/>
    <property type="project" value="TreeGrafter"/>
</dbReference>
<dbReference type="CDD" id="cd05236">
    <property type="entry name" value="FAR-N_SDR_e"/>
    <property type="match status" value="1"/>
</dbReference>
<dbReference type="GO" id="GO:0010345">
    <property type="term" value="P:suberin biosynthetic process"/>
    <property type="evidence" value="ECO:0007669"/>
    <property type="project" value="TreeGrafter"/>
</dbReference>
<sequence>METNFILENFFNKTVFVTGITGFLGKVFVEKILRIQPNVKKFFLLIRAADDASAVQRLRDELIPIVGDVSDPDLGLSANSRKMICQEADFIVNIAATTNFDERYDIALGINTFGVMHTMNMARECLKLQVFLHVSTAYVHGEKSGILTETTFSMGHTLDGTNHLSISNEKEIVDRKLDELKSQKCSQAEVKLAMKDLGLQRARTHGWPNTYVFTKSMGEMLLGELKGDVPLVIIRPTIVTSTYKDPFPGWIEGFRTVDAFAYSLAQGKMKFITADPHLILDVNSCDPMIYQIGSSIRNPTKITAIRVGKFEIVPSMEDFYMRIARWHILPLKVIKLVNIVMCHYMNDYCQKVERKLQFIVRLMELYRDYLCFKGRFDDKNTQELRGEMRSGISSSCSDENAIYLEFDPMGIDWTDYFMNTHIPGSVKYVFK</sequence>
<reference evidence="7" key="1">
    <citation type="submission" date="2021-01" db="UniProtKB">
        <authorList>
            <consortium name="EnsemblPlants"/>
        </authorList>
    </citation>
    <scope>IDENTIFICATION</scope>
</reference>
<dbReference type="Gramene" id="Kaladp0043s0093.1.v1.1">
    <property type="protein sequence ID" value="Kaladp0043s0093.1.v1.1"/>
    <property type="gene ID" value="Kaladp0043s0093.v1.1"/>
</dbReference>